<organism evidence="8 9">
    <name type="scientific">Cyanobacterium aponinum 0216</name>
    <dbReference type="NCBI Taxonomy" id="2676140"/>
    <lineage>
        <taxon>Bacteria</taxon>
        <taxon>Bacillati</taxon>
        <taxon>Cyanobacteriota</taxon>
        <taxon>Cyanophyceae</taxon>
        <taxon>Oscillatoriophycideae</taxon>
        <taxon>Chroococcales</taxon>
        <taxon>Geminocystaceae</taxon>
        <taxon>Cyanobacterium</taxon>
    </lineage>
</organism>
<feature type="domain" description="Histidine kinase" evidence="7">
    <location>
        <begin position="139"/>
        <end position="355"/>
    </location>
</feature>
<reference evidence="8 9" key="1">
    <citation type="submission" date="2019-11" db="EMBL/GenBank/DDBJ databases">
        <title>Isolation of a new High Light Tolerant Cyanobacteria.</title>
        <authorList>
            <person name="Dobson Z."/>
            <person name="Vaughn N."/>
            <person name="Vaughn M."/>
            <person name="Fromme P."/>
            <person name="Mazor Y."/>
        </authorList>
    </citation>
    <scope>NUCLEOTIDE SEQUENCE [LARGE SCALE GENOMIC DNA]</scope>
    <source>
        <strain evidence="8 9">0216</strain>
    </source>
</reference>
<keyword evidence="4 8" id="KW-0808">Transferase</keyword>
<dbReference type="SMART" id="SM00387">
    <property type="entry name" value="HATPase_c"/>
    <property type="match status" value="1"/>
</dbReference>
<feature type="transmembrane region" description="Helical" evidence="6">
    <location>
        <begin position="54"/>
        <end position="77"/>
    </location>
</feature>
<evidence type="ECO:0000256" key="6">
    <source>
        <dbReference type="SAM" id="Phobius"/>
    </source>
</evidence>
<dbReference type="RefSeq" id="WP_155083593.1">
    <property type="nucleotide sequence ID" value="NZ_WMIA01000007.1"/>
</dbReference>
<accession>A0A844GV24</accession>
<name>A0A844GV24_9CHRO</name>
<evidence type="ECO:0000313" key="8">
    <source>
        <dbReference type="EMBL" id="MTF38719.1"/>
    </source>
</evidence>
<sequence length="356" mass="40159">MQPTLKPLVTLHLWEKKKLLILSVFIILIILEFKTPPAYVFGYLYTGAILLVNVFYGGKATFIATIVSVFLTLLNLYVHIGTVIELPTLANRLIATLSLIVTGWLSNSNRIYQQKIVEQQTKLQSQEELVRLRQDFASTLTHDLRTPLLGAIETIKAFQNKQFGEITPTQIKVLATMIRSHQSSLQLVNTLLDVYRNDLEGLNLKLYPLDLTVLVEEVANSLTSLASSNQVYLTFNYGDSDFRQSLWVNGDAFQLKRVLTNLLINAINHSRRGDRIEIILSSNTVKILDYGSGIKPDDFSFLFDRFYQSNSDRQAKGTGLGLYLCRQIIEAHGGKIWAENHSKGAIFGFTLPVYQG</sequence>
<keyword evidence="3" id="KW-0597">Phosphoprotein</keyword>
<dbReference type="Pfam" id="PF02518">
    <property type="entry name" value="HATPase_c"/>
    <property type="match status" value="1"/>
</dbReference>
<protein>
    <recommendedName>
        <fullName evidence="2">histidine kinase</fullName>
        <ecNumber evidence="2">2.7.13.3</ecNumber>
    </recommendedName>
</protein>
<evidence type="ECO:0000313" key="9">
    <source>
        <dbReference type="Proteomes" id="UP000437131"/>
    </source>
</evidence>
<proteinExistence type="predicted"/>
<dbReference type="PRINTS" id="PR00344">
    <property type="entry name" value="BCTRLSENSOR"/>
</dbReference>
<comment type="caution">
    <text evidence="8">The sequence shown here is derived from an EMBL/GenBank/DDBJ whole genome shotgun (WGS) entry which is preliminary data.</text>
</comment>
<feature type="transmembrane region" description="Helical" evidence="6">
    <location>
        <begin position="20"/>
        <end position="42"/>
    </location>
</feature>
<dbReference type="Gene3D" id="1.10.287.130">
    <property type="match status" value="1"/>
</dbReference>
<dbReference type="Proteomes" id="UP000437131">
    <property type="component" value="Unassembled WGS sequence"/>
</dbReference>
<keyword evidence="6" id="KW-0812">Transmembrane</keyword>
<evidence type="ECO:0000256" key="3">
    <source>
        <dbReference type="ARBA" id="ARBA00022553"/>
    </source>
</evidence>
<dbReference type="GO" id="GO:0000155">
    <property type="term" value="F:phosphorelay sensor kinase activity"/>
    <property type="evidence" value="ECO:0007669"/>
    <property type="project" value="InterPro"/>
</dbReference>
<dbReference type="CDD" id="cd00082">
    <property type="entry name" value="HisKA"/>
    <property type="match status" value="1"/>
</dbReference>
<dbReference type="Gene3D" id="3.30.565.10">
    <property type="entry name" value="Histidine kinase-like ATPase, C-terminal domain"/>
    <property type="match status" value="1"/>
</dbReference>
<dbReference type="InterPro" id="IPR036890">
    <property type="entry name" value="HATPase_C_sf"/>
</dbReference>
<evidence type="ECO:0000259" key="7">
    <source>
        <dbReference type="PROSITE" id="PS50109"/>
    </source>
</evidence>
<dbReference type="InterPro" id="IPR005467">
    <property type="entry name" value="His_kinase_dom"/>
</dbReference>
<keyword evidence="5" id="KW-0902">Two-component regulatory system</keyword>
<dbReference type="SUPFAM" id="SSF55874">
    <property type="entry name" value="ATPase domain of HSP90 chaperone/DNA topoisomerase II/histidine kinase"/>
    <property type="match status" value="1"/>
</dbReference>
<dbReference type="PANTHER" id="PTHR43547">
    <property type="entry name" value="TWO-COMPONENT HISTIDINE KINASE"/>
    <property type="match status" value="1"/>
</dbReference>
<evidence type="ECO:0000256" key="1">
    <source>
        <dbReference type="ARBA" id="ARBA00000085"/>
    </source>
</evidence>
<evidence type="ECO:0000256" key="2">
    <source>
        <dbReference type="ARBA" id="ARBA00012438"/>
    </source>
</evidence>
<dbReference type="PANTHER" id="PTHR43547:SF2">
    <property type="entry name" value="HYBRID SIGNAL TRANSDUCTION HISTIDINE KINASE C"/>
    <property type="match status" value="1"/>
</dbReference>
<dbReference type="InterPro" id="IPR036097">
    <property type="entry name" value="HisK_dim/P_sf"/>
</dbReference>
<evidence type="ECO:0000256" key="4">
    <source>
        <dbReference type="ARBA" id="ARBA00022777"/>
    </source>
</evidence>
<dbReference type="SMART" id="SM00388">
    <property type="entry name" value="HisKA"/>
    <property type="match status" value="1"/>
</dbReference>
<dbReference type="AlphaFoldDB" id="A0A844GV24"/>
<dbReference type="Pfam" id="PF00512">
    <property type="entry name" value="HisKA"/>
    <property type="match status" value="1"/>
</dbReference>
<dbReference type="EC" id="2.7.13.3" evidence="2"/>
<gene>
    <name evidence="8" type="ORF">GGC33_07240</name>
</gene>
<keyword evidence="4 8" id="KW-0418">Kinase</keyword>
<dbReference type="CDD" id="cd00075">
    <property type="entry name" value="HATPase"/>
    <property type="match status" value="1"/>
</dbReference>
<dbReference type="PROSITE" id="PS50109">
    <property type="entry name" value="HIS_KIN"/>
    <property type="match status" value="1"/>
</dbReference>
<evidence type="ECO:0000256" key="5">
    <source>
        <dbReference type="ARBA" id="ARBA00023012"/>
    </source>
</evidence>
<comment type="catalytic activity">
    <reaction evidence="1">
        <text>ATP + protein L-histidine = ADP + protein N-phospho-L-histidine.</text>
        <dbReference type="EC" id="2.7.13.3"/>
    </reaction>
</comment>
<dbReference type="InterPro" id="IPR003594">
    <property type="entry name" value="HATPase_dom"/>
</dbReference>
<dbReference type="SUPFAM" id="SSF47384">
    <property type="entry name" value="Homodimeric domain of signal transducing histidine kinase"/>
    <property type="match status" value="1"/>
</dbReference>
<dbReference type="EMBL" id="WMIA01000007">
    <property type="protein sequence ID" value="MTF38719.1"/>
    <property type="molecule type" value="Genomic_DNA"/>
</dbReference>
<keyword evidence="6" id="KW-0472">Membrane</keyword>
<dbReference type="InterPro" id="IPR004358">
    <property type="entry name" value="Sig_transdc_His_kin-like_C"/>
</dbReference>
<keyword evidence="6" id="KW-1133">Transmembrane helix</keyword>
<dbReference type="InterPro" id="IPR003661">
    <property type="entry name" value="HisK_dim/P_dom"/>
</dbReference>